<protein>
    <submittedName>
        <fullName evidence="2">Uncharacterized protein</fullName>
    </submittedName>
</protein>
<evidence type="ECO:0000313" key="3">
    <source>
        <dbReference type="Proteomes" id="UP000032304"/>
    </source>
</evidence>
<reference evidence="2 3" key="1">
    <citation type="journal article" date="2012" name="Nature">
        <title>Repeated polyploidization of Gossypium genomes and the evolution of spinnable cotton fibres.</title>
        <authorList>
            <person name="Paterson A.H."/>
            <person name="Wendel J.F."/>
            <person name="Gundlach H."/>
            <person name="Guo H."/>
            <person name="Jenkins J."/>
            <person name="Jin D."/>
            <person name="Llewellyn D."/>
            <person name="Showmaker K.C."/>
            <person name="Shu S."/>
            <person name="Udall J."/>
            <person name="Yoo M.J."/>
            <person name="Byers R."/>
            <person name="Chen W."/>
            <person name="Doron-Faigenboim A."/>
            <person name="Duke M.V."/>
            <person name="Gong L."/>
            <person name="Grimwood J."/>
            <person name="Grover C."/>
            <person name="Grupp K."/>
            <person name="Hu G."/>
            <person name="Lee T.H."/>
            <person name="Li J."/>
            <person name="Lin L."/>
            <person name="Liu T."/>
            <person name="Marler B.S."/>
            <person name="Page J.T."/>
            <person name="Roberts A.W."/>
            <person name="Romanel E."/>
            <person name="Sanders W.S."/>
            <person name="Szadkowski E."/>
            <person name="Tan X."/>
            <person name="Tang H."/>
            <person name="Xu C."/>
            <person name="Wang J."/>
            <person name="Wang Z."/>
            <person name="Zhang D."/>
            <person name="Zhang L."/>
            <person name="Ashrafi H."/>
            <person name="Bedon F."/>
            <person name="Bowers J.E."/>
            <person name="Brubaker C.L."/>
            <person name="Chee P.W."/>
            <person name="Das S."/>
            <person name="Gingle A.R."/>
            <person name="Haigler C.H."/>
            <person name="Harker D."/>
            <person name="Hoffmann L.V."/>
            <person name="Hovav R."/>
            <person name="Jones D.C."/>
            <person name="Lemke C."/>
            <person name="Mansoor S."/>
            <person name="ur Rahman M."/>
            <person name="Rainville L.N."/>
            <person name="Rambani A."/>
            <person name="Reddy U.K."/>
            <person name="Rong J.K."/>
            <person name="Saranga Y."/>
            <person name="Scheffler B.E."/>
            <person name="Scheffler J.A."/>
            <person name="Stelly D.M."/>
            <person name="Triplett B.A."/>
            <person name="Van Deynze A."/>
            <person name="Vaslin M.F."/>
            <person name="Waghmare V.N."/>
            <person name="Walford S.A."/>
            <person name="Wright R.J."/>
            <person name="Zaki E.A."/>
            <person name="Zhang T."/>
            <person name="Dennis E.S."/>
            <person name="Mayer K.F."/>
            <person name="Peterson D.G."/>
            <person name="Rokhsar D.S."/>
            <person name="Wang X."/>
            <person name="Schmutz J."/>
        </authorList>
    </citation>
    <scope>NUCLEOTIDE SEQUENCE [LARGE SCALE GENOMIC DNA]</scope>
</reference>
<keyword evidence="1" id="KW-1133">Transmembrane helix</keyword>
<keyword evidence="1" id="KW-0812">Transmembrane</keyword>
<evidence type="ECO:0000256" key="1">
    <source>
        <dbReference type="SAM" id="Phobius"/>
    </source>
</evidence>
<dbReference type="AlphaFoldDB" id="A0A0D2RZA6"/>
<keyword evidence="1" id="KW-0472">Membrane</keyword>
<keyword evidence="3" id="KW-1185">Reference proteome</keyword>
<dbReference type="Proteomes" id="UP000032304">
    <property type="component" value="Chromosome 12"/>
</dbReference>
<dbReference type="EMBL" id="CM001751">
    <property type="protein sequence ID" value="KJB76117.1"/>
    <property type="molecule type" value="Genomic_DNA"/>
</dbReference>
<evidence type="ECO:0000313" key="2">
    <source>
        <dbReference type="EMBL" id="KJB76117.1"/>
    </source>
</evidence>
<gene>
    <name evidence="2" type="ORF">B456_012G072700</name>
</gene>
<feature type="transmembrane region" description="Helical" evidence="1">
    <location>
        <begin position="48"/>
        <end position="68"/>
    </location>
</feature>
<proteinExistence type="predicted"/>
<name>A0A0D2RZA6_GOSRA</name>
<sequence>MEEFNIWEGSITEVDQWRTKKRANPNLQVLTHKEKCCILSPKGVHHKYFYVIFCQSFTPFFFFFFWNFKKG</sequence>
<dbReference type="Gramene" id="KJB76117">
    <property type="protein sequence ID" value="KJB76117"/>
    <property type="gene ID" value="B456_012G072700"/>
</dbReference>
<organism evidence="2 3">
    <name type="scientific">Gossypium raimondii</name>
    <name type="common">Peruvian cotton</name>
    <name type="synonym">Gossypium klotzschianum subsp. raimondii</name>
    <dbReference type="NCBI Taxonomy" id="29730"/>
    <lineage>
        <taxon>Eukaryota</taxon>
        <taxon>Viridiplantae</taxon>
        <taxon>Streptophyta</taxon>
        <taxon>Embryophyta</taxon>
        <taxon>Tracheophyta</taxon>
        <taxon>Spermatophyta</taxon>
        <taxon>Magnoliopsida</taxon>
        <taxon>eudicotyledons</taxon>
        <taxon>Gunneridae</taxon>
        <taxon>Pentapetalae</taxon>
        <taxon>rosids</taxon>
        <taxon>malvids</taxon>
        <taxon>Malvales</taxon>
        <taxon>Malvaceae</taxon>
        <taxon>Malvoideae</taxon>
        <taxon>Gossypium</taxon>
    </lineage>
</organism>
<accession>A0A0D2RZA6</accession>